<dbReference type="Gene3D" id="3.30.70.270">
    <property type="match status" value="2"/>
</dbReference>
<dbReference type="InterPro" id="IPR050951">
    <property type="entry name" value="Retrovirus_Pol_polyprotein"/>
</dbReference>
<dbReference type="InterPro" id="IPR036397">
    <property type="entry name" value="RNaseH_sf"/>
</dbReference>
<dbReference type="AlphaFoldDB" id="A0A371EA83"/>
<feature type="non-terminal residue" evidence="2">
    <location>
        <position position="1"/>
    </location>
</feature>
<dbReference type="Gene3D" id="3.10.10.10">
    <property type="entry name" value="HIV Type 1 Reverse Transcriptase, subunit A, domain 1"/>
    <property type="match status" value="1"/>
</dbReference>
<dbReference type="Gene3D" id="3.30.420.10">
    <property type="entry name" value="Ribonuclease H-like superfamily/Ribonuclease H"/>
    <property type="match status" value="1"/>
</dbReference>
<dbReference type="PANTHER" id="PTHR37984:SF5">
    <property type="entry name" value="PROTEIN NYNRIN-LIKE"/>
    <property type="match status" value="1"/>
</dbReference>
<gene>
    <name evidence="2" type="ORF">CR513_58674</name>
</gene>
<dbReference type="EMBL" id="QJKJ01015179">
    <property type="protein sequence ID" value="RDX62942.1"/>
    <property type="molecule type" value="Genomic_DNA"/>
</dbReference>
<evidence type="ECO:0000313" key="2">
    <source>
        <dbReference type="EMBL" id="RDX62942.1"/>
    </source>
</evidence>
<dbReference type="InterPro" id="IPR000477">
    <property type="entry name" value="RT_dom"/>
</dbReference>
<dbReference type="GO" id="GO:0003676">
    <property type="term" value="F:nucleic acid binding"/>
    <property type="evidence" value="ECO:0007669"/>
    <property type="project" value="InterPro"/>
</dbReference>
<evidence type="ECO:0000313" key="3">
    <source>
        <dbReference type="Proteomes" id="UP000257109"/>
    </source>
</evidence>
<dbReference type="SUPFAM" id="SSF56672">
    <property type="entry name" value="DNA/RNA polymerases"/>
    <property type="match status" value="1"/>
</dbReference>
<name>A0A371EA83_MUCPR</name>
<comment type="caution">
    <text evidence="2">The sequence shown here is derived from an EMBL/GenBank/DDBJ whole genome shotgun (WGS) entry which is preliminary data.</text>
</comment>
<dbReference type="Pfam" id="PF00078">
    <property type="entry name" value="RVT_1"/>
    <property type="match status" value="1"/>
</dbReference>
<dbReference type="CDD" id="cd01647">
    <property type="entry name" value="RT_LTR"/>
    <property type="match status" value="1"/>
</dbReference>
<accession>A0A371EA83</accession>
<proteinExistence type="predicted"/>
<dbReference type="InterPro" id="IPR001584">
    <property type="entry name" value="Integrase_cat-core"/>
</dbReference>
<protein>
    <recommendedName>
        <fullName evidence="1">Integrase catalytic domain-containing protein</fullName>
    </recommendedName>
</protein>
<dbReference type="InterPro" id="IPR043128">
    <property type="entry name" value="Rev_trsase/Diguanyl_cyclase"/>
</dbReference>
<organism evidence="2 3">
    <name type="scientific">Mucuna pruriens</name>
    <name type="common">Velvet bean</name>
    <name type="synonym">Dolichos pruriens</name>
    <dbReference type="NCBI Taxonomy" id="157652"/>
    <lineage>
        <taxon>Eukaryota</taxon>
        <taxon>Viridiplantae</taxon>
        <taxon>Streptophyta</taxon>
        <taxon>Embryophyta</taxon>
        <taxon>Tracheophyta</taxon>
        <taxon>Spermatophyta</taxon>
        <taxon>Magnoliopsida</taxon>
        <taxon>eudicotyledons</taxon>
        <taxon>Gunneridae</taxon>
        <taxon>Pentapetalae</taxon>
        <taxon>rosids</taxon>
        <taxon>fabids</taxon>
        <taxon>Fabales</taxon>
        <taxon>Fabaceae</taxon>
        <taxon>Papilionoideae</taxon>
        <taxon>50 kb inversion clade</taxon>
        <taxon>NPAAA clade</taxon>
        <taxon>indigoferoid/millettioid clade</taxon>
        <taxon>Phaseoleae</taxon>
        <taxon>Mucuna</taxon>
    </lineage>
</organism>
<dbReference type="InterPro" id="IPR012337">
    <property type="entry name" value="RNaseH-like_sf"/>
</dbReference>
<dbReference type="GO" id="GO:0015074">
    <property type="term" value="P:DNA integration"/>
    <property type="evidence" value="ECO:0007669"/>
    <property type="project" value="InterPro"/>
</dbReference>
<dbReference type="Proteomes" id="UP000257109">
    <property type="component" value="Unassembled WGS sequence"/>
</dbReference>
<dbReference type="InterPro" id="IPR043502">
    <property type="entry name" value="DNA/RNA_pol_sf"/>
</dbReference>
<evidence type="ECO:0000259" key="1">
    <source>
        <dbReference type="PROSITE" id="PS50994"/>
    </source>
</evidence>
<reference evidence="2" key="1">
    <citation type="submission" date="2018-05" db="EMBL/GenBank/DDBJ databases">
        <title>Draft genome of Mucuna pruriens seed.</title>
        <authorList>
            <person name="Nnadi N.E."/>
            <person name="Vos R."/>
            <person name="Hasami M.H."/>
            <person name="Devisetty U.K."/>
            <person name="Aguiy J.C."/>
        </authorList>
    </citation>
    <scope>NUCLEOTIDE SEQUENCE [LARGE SCALE GENOMIC DNA]</scope>
    <source>
        <strain evidence="2">JCA_2017</strain>
    </source>
</reference>
<dbReference type="OrthoDB" id="1928766at2759"/>
<sequence>MPSIDLDFLCHRLSISLGPHSVSQEKRRLGEEKKIAVKAKIAKLLWARFIREVKYPSWLSNVVMVKKPSGRWRMCTDYMNLNKACPKDPYPLPNIDTLVDGASSCGLLSFMDTYSSYIKLGCIQIYVDDMVVKFETETGHAENLALVFRVLRRYKLKLNLEKCSFGSTPIFQGLRKAQRFRWIYERACGSHIGGRALASKIIRAGFDWPTIKKDSLTFVKKFDKCQCYADRHLAPPESLHSVISPWPFYMWGMDILGIFPLAVDKVKFLLVAIDYFTKWIEIELVAMIPTKRVRRFYWRRIICRFGLSTIIVSDNDT</sequence>
<dbReference type="PANTHER" id="PTHR37984">
    <property type="entry name" value="PROTEIN CBG26694"/>
    <property type="match status" value="1"/>
</dbReference>
<feature type="domain" description="Integrase catalytic" evidence="1">
    <location>
        <begin position="243"/>
        <end position="317"/>
    </location>
</feature>
<dbReference type="SUPFAM" id="SSF53098">
    <property type="entry name" value="Ribonuclease H-like"/>
    <property type="match status" value="1"/>
</dbReference>
<dbReference type="PROSITE" id="PS50994">
    <property type="entry name" value="INTEGRASE"/>
    <property type="match status" value="1"/>
</dbReference>
<keyword evidence="3" id="KW-1185">Reference proteome</keyword>